<evidence type="ECO:0000313" key="2">
    <source>
        <dbReference type="EMBL" id="ELY59083.1"/>
    </source>
</evidence>
<gene>
    <name evidence="2" type="ORF">C493_05515</name>
</gene>
<dbReference type="eggNOG" id="arCOG10721">
    <property type="taxonomic scope" value="Archaea"/>
</dbReference>
<feature type="region of interest" description="Disordered" evidence="1">
    <location>
        <begin position="17"/>
        <end position="40"/>
    </location>
</feature>
<evidence type="ECO:0000256" key="1">
    <source>
        <dbReference type="SAM" id="MobiDB-lite"/>
    </source>
</evidence>
<protein>
    <submittedName>
        <fullName evidence="2">Uncharacterized protein</fullName>
    </submittedName>
</protein>
<organism evidence="2 3">
    <name type="scientific">Natronolimnohabitans innermongolicus JCM 12255</name>
    <dbReference type="NCBI Taxonomy" id="1227499"/>
    <lineage>
        <taxon>Archaea</taxon>
        <taxon>Methanobacteriati</taxon>
        <taxon>Methanobacteriota</taxon>
        <taxon>Stenosarchaea group</taxon>
        <taxon>Halobacteria</taxon>
        <taxon>Halobacteriales</taxon>
        <taxon>Natrialbaceae</taxon>
        <taxon>Natronolimnohabitans</taxon>
    </lineage>
</organism>
<keyword evidence="3" id="KW-1185">Reference proteome</keyword>
<dbReference type="STRING" id="1227499.C493_05515"/>
<evidence type="ECO:0000313" key="3">
    <source>
        <dbReference type="Proteomes" id="UP000011602"/>
    </source>
</evidence>
<dbReference type="AlphaFoldDB" id="L9XEL5"/>
<feature type="region of interest" description="Disordered" evidence="1">
    <location>
        <begin position="81"/>
        <end position="103"/>
    </location>
</feature>
<feature type="compositionally biased region" description="Acidic residues" evidence="1">
    <location>
        <begin position="82"/>
        <end position="97"/>
    </location>
</feature>
<sequence>MYRAVLVQLYQYKHEEVQFDDNRTTGESQTEDAVDQDPKSYFGVDVDELGAETWETVEYDDDPIQRRSVTVDGVTALSVLEAPDETDGENGEADDAGGTEYATLPGRPIQLRLDGGTERLEHAAVVDVQDHDPSS</sequence>
<accession>L9XEL5</accession>
<proteinExistence type="predicted"/>
<dbReference type="Proteomes" id="UP000011602">
    <property type="component" value="Unassembled WGS sequence"/>
</dbReference>
<comment type="caution">
    <text evidence="2">The sequence shown here is derived from an EMBL/GenBank/DDBJ whole genome shotgun (WGS) entry which is preliminary data.</text>
</comment>
<name>L9XEL5_9EURY</name>
<reference evidence="2 3" key="1">
    <citation type="journal article" date="2014" name="PLoS Genet.">
        <title>Phylogenetically driven sequencing of extremely halophilic archaea reveals strategies for static and dynamic osmo-response.</title>
        <authorList>
            <person name="Becker E.A."/>
            <person name="Seitzer P.M."/>
            <person name="Tritt A."/>
            <person name="Larsen D."/>
            <person name="Krusor M."/>
            <person name="Yao A.I."/>
            <person name="Wu D."/>
            <person name="Madern D."/>
            <person name="Eisen J.A."/>
            <person name="Darling A.E."/>
            <person name="Facciotti M.T."/>
        </authorList>
    </citation>
    <scope>NUCLEOTIDE SEQUENCE [LARGE SCALE GENOMIC DNA]</scope>
    <source>
        <strain evidence="2 3">JCM 12255</strain>
    </source>
</reference>
<dbReference type="EMBL" id="AOHZ01000030">
    <property type="protein sequence ID" value="ELY59083.1"/>
    <property type="molecule type" value="Genomic_DNA"/>
</dbReference>